<evidence type="ECO:0000256" key="4">
    <source>
        <dbReference type="ARBA" id="ARBA00023136"/>
    </source>
</evidence>
<comment type="subcellular location">
    <subcellularLocation>
        <location evidence="1">Membrane</location>
        <topology evidence="1">Multi-pass membrane protein</topology>
    </subcellularLocation>
</comment>
<evidence type="ECO:0000259" key="6">
    <source>
        <dbReference type="Pfam" id="PF13675"/>
    </source>
</evidence>
<organism evidence="7 8">
    <name type="scientific">Thioploca ingrica</name>
    <dbReference type="NCBI Taxonomy" id="40754"/>
    <lineage>
        <taxon>Bacteria</taxon>
        <taxon>Pseudomonadati</taxon>
        <taxon>Pseudomonadota</taxon>
        <taxon>Gammaproteobacteria</taxon>
        <taxon>Thiotrichales</taxon>
        <taxon>Thiotrichaceae</taxon>
        <taxon>Thioploca</taxon>
    </lineage>
</organism>
<dbReference type="InterPro" id="IPR029095">
    <property type="entry name" value="NarX-like_N"/>
</dbReference>
<keyword evidence="5" id="KW-0732">Signal</keyword>
<evidence type="ECO:0000256" key="5">
    <source>
        <dbReference type="SAM" id="SignalP"/>
    </source>
</evidence>
<dbReference type="Proteomes" id="UP000031623">
    <property type="component" value="Chromosome"/>
</dbReference>
<dbReference type="EMBL" id="AP014633">
    <property type="protein sequence ID" value="BAP54420.1"/>
    <property type="molecule type" value="Genomic_DNA"/>
</dbReference>
<evidence type="ECO:0000256" key="3">
    <source>
        <dbReference type="ARBA" id="ARBA00022989"/>
    </source>
</evidence>
<dbReference type="Pfam" id="PF13675">
    <property type="entry name" value="PilJ"/>
    <property type="match status" value="2"/>
</dbReference>
<dbReference type="GO" id="GO:0016020">
    <property type="term" value="C:membrane"/>
    <property type="evidence" value="ECO:0007669"/>
    <property type="project" value="UniProtKB-SubCell"/>
</dbReference>
<feature type="signal peptide" evidence="5">
    <location>
        <begin position="1"/>
        <end position="22"/>
    </location>
</feature>
<evidence type="ECO:0000313" key="8">
    <source>
        <dbReference type="Proteomes" id="UP000031623"/>
    </source>
</evidence>
<keyword evidence="8" id="KW-1185">Reference proteome</keyword>
<accession>A0A090AI23</accession>
<sequence length="302" mass="34377">MKWFSLTFISLLSFKLVLPVYANSYATTAEKSAVLNLAGKERMLTQKISKDILHIRSEIDDLKKNIDEFDQTLNGLIKGDPEHKLVKTEDPAILKQLNKVSELWQPFRENVAAVLAGDISLERVDKITQQNMPLMENMNSVVDLYEKAFFDSLEPGMATTLNLAGKQRMLSQKMAKEAQLVLRNVKPEENRTNLIATMSLFDKTMKGLIAGDSELGLPGTQEDTPIYKQLMAVDKIWHAYKPILEKIVSNYHYTDDEREARIAEARRINLILLMNMHRAVNLYEQAAGLRSASLRPWKSPNK</sequence>
<dbReference type="HOGENOM" id="CLU_979784_0_0_6"/>
<name>A0A090AI23_9GAMM</name>
<reference evidence="7 8" key="1">
    <citation type="journal article" date="2014" name="ISME J.">
        <title>Ecophysiology of Thioploca ingrica as revealed by the complete genome sequence supplemented with proteomic evidence.</title>
        <authorList>
            <person name="Kojima H."/>
            <person name="Ogura Y."/>
            <person name="Yamamoto N."/>
            <person name="Togashi T."/>
            <person name="Mori H."/>
            <person name="Watanabe T."/>
            <person name="Nemoto F."/>
            <person name="Kurokawa K."/>
            <person name="Hayashi T."/>
            <person name="Fukui M."/>
        </authorList>
    </citation>
    <scope>NUCLEOTIDE SEQUENCE [LARGE SCALE GENOMIC DNA]</scope>
</reference>
<evidence type="ECO:0000256" key="1">
    <source>
        <dbReference type="ARBA" id="ARBA00004141"/>
    </source>
</evidence>
<evidence type="ECO:0000256" key="2">
    <source>
        <dbReference type="ARBA" id="ARBA00022692"/>
    </source>
</evidence>
<keyword evidence="3" id="KW-1133">Transmembrane helix</keyword>
<keyword evidence="2" id="KW-0812">Transmembrane</keyword>
<gene>
    <name evidence="7" type="ORF">THII_0123</name>
</gene>
<feature type="domain" description="NarX-like N-terminal" evidence="6">
    <location>
        <begin position="32"/>
        <end position="126"/>
    </location>
</feature>
<keyword evidence="4" id="KW-0472">Membrane</keyword>
<dbReference type="KEGG" id="tig:THII_0123"/>
<protein>
    <recommendedName>
        <fullName evidence="6">NarX-like N-terminal domain-containing protein</fullName>
    </recommendedName>
</protein>
<proteinExistence type="predicted"/>
<feature type="domain" description="NarX-like N-terminal" evidence="6">
    <location>
        <begin position="156"/>
        <end position="249"/>
    </location>
</feature>
<dbReference type="AlphaFoldDB" id="A0A090AI23"/>
<dbReference type="OrthoDB" id="952521at2"/>
<evidence type="ECO:0000313" key="7">
    <source>
        <dbReference type="EMBL" id="BAP54420.1"/>
    </source>
</evidence>
<feature type="chain" id="PRO_5001852828" description="NarX-like N-terminal domain-containing protein" evidence="5">
    <location>
        <begin position="23"/>
        <end position="302"/>
    </location>
</feature>